<protein>
    <submittedName>
        <fullName evidence="1">5170_t:CDS:1</fullName>
    </submittedName>
</protein>
<dbReference type="SUPFAM" id="SSF56219">
    <property type="entry name" value="DNase I-like"/>
    <property type="match status" value="1"/>
</dbReference>
<proteinExistence type="predicted"/>
<comment type="caution">
    <text evidence="1">The sequence shown here is derived from an EMBL/GenBank/DDBJ whole genome shotgun (WGS) entry which is preliminary data.</text>
</comment>
<dbReference type="AlphaFoldDB" id="A0A9N9GI06"/>
<gene>
    <name evidence="1" type="ORF">DEBURN_LOCUS9634</name>
</gene>
<name>A0A9N9GI06_9GLOM</name>
<feature type="non-terminal residue" evidence="1">
    <location>
        <position position="295"/>
    </location>
</feature>
<evidence type="ECO:0000313" key="1">
    <source>
        <dbReference type="EMBL" id="CAG8603418.1"/>
    </source>
</evidence>
<reference evidence="1" key="1">
    <citation type="submission" date="2021-06" db="EMBL/GenBank/DDBJ databases">
        <authorList>
            <person name="Kallberg Y."/>
            <person name="Tangrot J."/>
            <person name="Rosling A."/>
        </authorList>
    </citation>
    <scope>NUCLEOTIDE SEQUENCE</scope>
    <source>
        <strain evidence="1">AZ414A</strain>
    </source>
</reference>
<dbReference type="Gene3D" id="3.60.10.10">
    <property type="entry name" value="Endonuclease/exonuclease/phosphatase"/>
    <property type="match status" value="2"/>
</dbReference>
<accession>A0A9N9GI06</accession>
<dbReference type="InterPro" id="IPR036691">
    <property type="entry name" value="Endo/exonu/phosph_ase_sf"/>
</dbReference>
<organism evidence="1 2">
    <name type="scientific">Diversispora eburnea</name>
    <dbReference type="NCBI Taxonomy" id="1213867"/>
    <lineage>
        <taxon>Eukaryota</taxon>
        <taxon>Fungi</taxon>
        <taxon>Fungi incertae sedis</taxon>
        <taxon>Mucoromycota</taxon>
        <taxon>Glomeromycotina</taxon>
        <taxon>Glomeromycetes</taxon>
        <taxon>Diversisporales</taxon>
        <taxon>Diversisporaceae</taxon>
        <taxon>Diversispora</taxon>
    </lineage>
</organism>
<dbReference type="EMBL" id="CAJVPK010001972">
    <property type="protein sequence ID" value="CAG8603418.1"/>
    <property type="molecule type" value="Genomic_DNA"/>
</dbReference>
<dbReference type="Proteomes" id="UP000789706">
    <property type="component" value="Unassembled WGS sequence"/>
</dbReference>
<dbReference type="OrthoDB" id="3264871at2759"/>
<evidence type="ECO:0000313" key="2">
    <source>
        <dbReference type="Proteomes" id="UP000789706"/>
    </source>
</evidence>
<keyword evidence="2" id="KW-1185">Reference proteome</keyword>
<sequence length="295" mass="34994">LDLDLNLTHNNSETISNSDFKIATYNIRGFNDTVKRSLFFNYIKNKQFDIVDIAETNCGDNKREYESRAICIDLVLLRKMTICVMQIYLSSKKNFNVVLSSAIDRNNNSHLHFPESEIFPLLSSYDLINCYRIMFPENTGYTWKRDNSNEESKIDVIWMSHRWSDKITSCFLDNIKLITSSDHKLLGIKILKKWQIREKDKKNYSNGPKYNIKLMDKRRWLKFSELVTVEVESSKFFNGINHHKKSYNTLNKSWLTLKNIMIKVTDQIIPKHKWKKKEITDSKYNQRISHCKIIK</sequence>